<dbReference type="Proteomes" id="UP001172102">
    <property type="component" value="Unassembled WGS sequence"/>
</dbReference>
<organism evidence="3 4">
    <name type="scientific">Lasiosphaeris hirsuta</name>
    <dbReference type="NCBI Taxonomy" id="260670"/>
    <lineage>
        <taxon>Eukaryota</taxon>
        <taxon>Fungi</taxon>
        <taxon>Dikarya</taxon>
        <taxon>Ascomycota</taxon>
        <taxon>Pezizomycotina</taxon>
        <taxon>Sordariomycetes</taxon>
        <taxon>Sordariomycetidae</taxon>
        <taxon>Sordariales</taxon>
        <taxon>Lasiosphaeriaceae</taxon>
        <taxon>Lasiosphaeris</taxon>
    </lineage>
</organism>
<feature type="transmembrane region" description="Helical" evidence="1">
    <location>
        <begin position="25"/>
        <end position="46"/>
    </location>
</feature>
<evidence type="ECO:0000256" key="2">
    <source>
        <dbReference type="SAM" id="SignalP"/>
    </source>
</evidence>
<keyword evidence="1" id="KW-1133">Transmembrane helix</keyword>
<feature type="chain" id="PRO_5041202148" evidence="2">
    <location>
        <begin position="16"/>
        <end position="74"/>
    </location>
</feature>
<dbReference type="EMBL" id="JAUKUA010000001">
    <property type="protein sequence ID" value="KAK0730585.1"/>
    <property type="molecule type" value="Genomic_DNA"/>
</dbReference>
<dbReference type="AlphaFoldDB" id="A0AA40BAE6"/>
<comment type="caution">
    <text evidence="3">The sequence shown here is derived from an EMBL/GenBank/DDBJ whole genome shotgun (WGS) entry which is preliminary data.</text>
</comment>
<keyword evidence="1" id="KW-0472">Membrane</keyword>
<gene>
    <name evidence="3" type="ORF">B0H67DRAFT_41116</name>
</gene>
<keyword evidence="1" id="KW-0812">Transmembrane</keyword>
<sequence>MGCLLLFGLPCGSSAGVQNRDRGQWLPSLSTLLFLLGLLATISHLVTRSAQEERGVTQETMLAELVQGLSNSYV</sequence>
<feature type="signal peptide" evidence="2">
    <location>
        <begin position="1"/>
        <end position="15"/>
    </location>
</feature>
<keyword evidence="2" id="KW-0732">Signal</keyword>
<evidence type="ECO:0000313" key="4">
    <source>
        <dbReference type="Proteomes" id="UP001172102"/>
    </source>
</evidence>
<keyword evidence="4" id="KW-1185">Reference proteome</keyword>
<accession>A0AA40BAE6</accession>
<proteinExistence type="predicted"/>
<reference evidence="3" key="1">
    <citation type="submission" date="2023-06" db="EMBL/GenBank/DDBJ databases">
        <title>Genome-scale phylogeny and comparative genomics of the fungal order Sordariales.</title>
        <authorList>
            <consortium name="Lawrence Berkeley National Laboratory"/>
            <person name="Hensen N."/>
            <person name="Bonometti L."/>
            <person name="Westerberg I."/>
            <person name="Brannstrom I.O."/>
            <person name="Guillou S."/>
            <person name="Cros-Aarteil S."/>
            <person name="Calhoun S."/>
            <person name="Haridas S."/>
            <person name="Kuo A."/>
            <person name="Mondo S."/>
            <person name="Pangilinan J."/>
            <person name="Riley R."/>
            <person name="Labutti K."/>
            <person name="Andreopoulos B."/>
            <person name="Lipzen A."/>
            <person name="Chen C."/>
            <person name="Yanf M."/>
            <person name="Daum C."/>
            <person name="Ng V."/>
            <person name="Clum A."/>
            <person name="Steindorff A."/>
            <person name="Ohm R."/>
            <person name="Martin F."/>
            <person name="Silar P."/>
            <person name="Natvig D."/>
            <person name="Lalanne C."/>
            <person name="Gautier V."/>
            <person name="Ament-Velasquez S.L."/>
            <person name="Kruys A."/>
            <person name="Hutchinson M.I."/>
            <person name="Powell A.J."/>
            <person name="Barry K."/>
            <person name="Miller A.N."/>
            <person name="Grigoriev I.V."/>
            <person name="Debuchy R."/>
            <person name="Gladieux P."/>
            <person name="Thoren M.H."/>
            <person name="Johannesson H."/>
        </authorList>
    </citation>
    <scope>NUCLEOTIDE SEQUENCE</scope>
    <source>
        <strain evidence="3">SMH4607-1</strain>
    </source>
</reference>
<protein>
    <submittedName>
        <fullName evidence="3">Uncharacterized protein</fullName>
    </submittedName>
</protein>
<evidence type="ECO:0000256" key="1">
    <source>
        <dbReference type="SAM" id="Phobius"/>
    </source>
</evidence>
<evidence type="ECO:0000313" key="3">
    <source>
        <dbReference type="EMBL" id="KAK0730585.1"/>
    </source>
</evidence>
<name>A0AA40BAE6_9PEZI</name>